<accession>A0AA37RRH4</accession>
<keyword evidence="5" id="KW-1185">Reference proteome</keyword>
<organism evidence="4 5">
    <name type="scientific">Paraferrimonas sedimenticola</name>
    <dbReference type="NCBI Taxonomy" id="375674"/>
    <lineage>
        <taxon>Bacteria</taxon>
        <taxon>Pseudomonadati</taxon>
        <taxon>Pseudomonadota</taxon>
        <taxon>Gammaproteobacteria</taxon>
        <taxon>Alteromonadales</taxon>
        <taxon>Ferrimonadaceae</taxon>
        <taxon>Paraferrimonas</taxon>
    </lineage>
</organism>
<gene>
    <name evidence="4" type="ORF">GCM10007895_03840</name>
</gene>
<dbReference type="InterPro" id="IPR036852">
    <property type="entry name" value="Peptidase_S8/S53_dom_sf"/>
</dbReference>
<evidence type="ECO:0000256" key="2">
    <source>
        <dbReference type="SAM" id="MobiDB-lite"/>
    </source>
</evidence>
<dbReference type="InterPro" id="IPR020008">
    <property type="entry name" value="GlyGly_CTERM"/>
</dbReference>
<comment type="similarity">
    <text evidence="1">Belongs to the peptidase S8 family.</text>
</comment>
<comment type="caution">
    <text evidence="4">The sequence shown here is derived from an EMBL/GenBank/DDBJ whole genome shotgun (WGS) entry which is preliminary data.</text>
</comment>
<dbReference type="SUPFAM" id="SSF52743">
    <property type="entry name" value="Subtilisin-like"/>
    <property type="match status" value="1"/>
</dbReference>
<evidence type="ECO:0000256" key="1">
    <source>
        <dbReference type="PROSITE-ProRule" id="PRU01240"/>
    </source>
</evidence>
<dbReference type="PANTHER" id="PTHR10795">
    <property type="entry name" value="PROPROTEIN CONVERTASE SUBTILISIN/KEXIN"/>
    <property type="match status" value="1"/>
</dbReference>
<dbReference type="GO" id="GO:0004252">
    <property type="term" value="F:serine-type endopeptidase activity"/>
    <property type="evidence" value="ECO:0007669"/>
    <property type="project" value="InterPro"/>
</dbReference>
<dbReference type="Pfam" id="PF00082">
    <property type="entry name" value="Peptidase_S8"/>
    <property type="match status" value="1"/>
</dbReference>
<feature type="region of interest" description="Disordered" evidence="2">
    <location>
        <begin position="969"/>
        <end position="991"/>
    </location>
</feature>
<dbReference type="EMBL" id="BSNC01000001">
    <property type="protein sequence ID" value="GLP95078.1"/>
    <property type="molecule type" value="Genomic_DNA"/>
</dbReference>
<dbReference type="NCBIfam" id="TIGR03501">
    <property type="entry name" value="GlyGly_CTERM"/>
    <property type="match status" value="1"/>
</dbReference>
<evidence type="ECO:0000313" key="4">
    <source>
        <dbReference type="EMBL" id="GLP95078.1"/>
    </source>
</evidence>
<dbReference type="Proteomes" id="UP001161422">
    <property type="component" value="Unassembled WGS sequence"/>
</dbReference>
<dbReference type="PROSITE" id="PS51892">
    <property type="entry name" value="SUBTILASE"/>
    <property type="match status" value="1"/>
</dbReference>
<evidence type="ECO:0000259" key="3">
    <source>
        <dbReference type="Pfam" id="PF00082"/>
    </source>
</evidence>
<proteinExistence type="inferred from homology"/>
<reference evidence="4" key="2">
    <citation type="submission" date="2023-01" db="EMBL/GenBank/DDBJ databases">
        <title>Draft genome sequence of Paraferrimonas sedimenticola strain NBRC 101628.</title>
        <authorList>
            <person name="Sun Q."/>
            <person name="Mori K."/>
        </authorList>
    </citation>
    <scope>NUCLEOTIDE SEQUENCE</scope>
    <source>
        <strain evidence="4">NBRC 101628</strain>
    </source>
</reference>
<reference evidence="4" key="1">
    <citation type="journal article" date="2014" name="Int. J. Syst. Evol. Microbiol.">
        <title>Complete genome sequence of Corynebacterium casei LMG S-19264T (=DSM 44701T), isolated from a smear-ripened cheese.</title>
        <authorList>
            <consortium name="US DOE Joint Genome Institute (JGI-PGF)"/>
            <person name="Walter F."/>
            <person name="Albersmeier A."/>
            <person name="Kalinowski J."/>
            <person name="Ruckert C."/>
        </authorList>
    </citation>
    <scope>NUCLEOTIDE SEQUENCE</scope>
    <source>
        <strain evidence="4">NBRC 101628</strain>
    </source>
</reference>
<dbReference type="AlphaFoldDB" id="A0AA37RRH4"/>
<dbReference type="GO" id="GO:0006508">
    <property type="term" value="P:proteolysis"/>
    <property type="evidence" value="ECO:0007669"/>
    <property type="project" value="InterPro"/>
</dbReference>
<comment type="caution">
    <text evidence="1">Lacks conserved residue(s) required for the propagation of feature annotation.</text>
</comment>
<name>A0AA37RRH4_9GAMM</name>
<dbReference type="Gene3D" id="3.40.50.200">
    <property type="entry name" value="Peptidase S8/S53 domain"/>
    <property type="match status" value="1"/>
</dbReference>
<protein>
    <recommendedName>
        <fullName evidence="3">Peptidase S8/S53 domain-containing protein</fullName>
    </recommendedName>
</protein>
<evidence type="ECO:0000313" key="5">
    <source>
        <dbReference type="Proteomes" id="UP001161422"/>
    </source>
</evidence>
<sequence>MASPHVAGAAALIRQANPDWTPTQVQSAILMTAQAKLKSVNVFGQEFDAVSAEQGHGLINIEAALNPGLVMDETIQRFVDANPENGGVVSGLNLPHLINYECNGTCTWLRTVTATEDGSWTAETDISEVSLDIKVNPSSFSLKKGESQVVTVTASVINSHSQSHDMEIAVVGNVSLVPDQAHLPTLNWPMEMQHKAVALPSDLNLSLNRDSGNYQLPRTRLGSISEFNSRVMEPVLANRTEIVLKQEAAWDKKALRDPEALSPESSFEYWLSVGSDATRVVAEIQERLSSTADFMGGEAYGKPQLFMGIDKNQDGVIQFDDEVICASISSTAENFCSINYPDAGDYWVLIHSPLMGVQGGATESFALLSGVVSNTETSDFWLEGPAVANSYQEYEMLFNWDFPTKDSEVYYSMLDIGSDAQNPGNIGFSALRLERDGNDVSVTPSQSVARPGDILDFEVKVAPNLSGMDRALSVQAQLSDGLYLIEESIQAPMALAENISVLDGTLSIDTEQLNSRDWERRYEMTTNENDPLCRVPNFGQSNAEQGTYIDFITDARIYPDIDGSWNPGPAGYSANPYIVLSDYFDKPLAMYGNFDARPALTVSFLGNGWLDLTGTNTHATVGPRHFALHQQRNFPLDLIALNWTGFYSEELDSSYDPGGDDGLIIMPMNDLIIGPPVTSSYHYAHYTPLDTFENTGITVLGLGDYLIVDYRGMTTAKLANSSTDPETGYSLWNWEKAFDDNYNAQALVRIGEYGYGDGEYEIVMAYNDIDFADAQPNGVVGVRGVHGYVGPYGPLDGEFRSTTYAYDNLNEQLKDDLVICYDYVGPESSQFTVKFKAAVLETAVGDTQSVTVNSEAANLESETTLVEVQVPSNIHVGEMANQQVMQGHTLEGLVVQFADFKNTNNSLTVTGDYISAEVVEVTHDQAVFNLTADADYTGETMVTVSIADKAHPSDKASVEFVLDILVDENKPAPAPEPEPEPEPEVEQPSSGGSLAWMSLFLLACCAIRRKALK</sequence>
<feature type="domain" description="Peptidase S8/S53" evidence="3">
    <location>
        <begin position="1"/>
        <end position="43"/>
    </location>
</feature>
<dbReference type="InterPro" id="IPR000209">
    <property type="entry name" value="Peptidase_S8/S53_dom"/>
</dbReference>
<dbReference type="InterPro" id="IPR045051">
    <property type="entry name" value="SBT"/>
</dbReference>